<sequence>MKNQVITTNLLMKMFGINFEEVTSKTAEQATREKNTAYLHASSEIERALMFGSEAAQNENYKRGIVTWMQDVVEAGKFINSIEELPLAAKKTTMNFFNKIFPDFDKNASIAFGIQFNSAFKYLIAQPGAISKGGEAYHLSRMILSNLDKRSNNAFFRKIRRNATLHDIFRKRLDEYCVMWWNIAMQRAGTFDNGIVNEVKSQTQAEIPDQLQVV</sequence>
<dbReference type="Proteomes" id="UP001077662">
    <property type="component" value="Unassembled WGS sequence"/>
</dbReference>
<protein>
    <submittedName>
        <fullName evidence="1">Uncharacterized protein</fullName>
    </submittedName>
</protein>
<proteinExistence type="predicted"/>
<evidence type="ECO:0000313" key="1">
    <source>
        <dbReference type="EMBL" id="MCZ0808636.1"/>
    </source>
</evidence>
<dbReference type="RefSeq" id="WP_258434143.1">
    <property type="nucleotide sequence ID" value="NZ_JANSGW010000023.1"/>
</dbReference>
<organism evidence="1 2">
    <name type="scientific">Brevibacillus laterosporus</name>
    <name type="common">Bacillus laterosporus</name>
    <dbReference type="NCBI Taxonomy" id="1465"/>
    <lineage>
        <taxon>Bacteria</taxon>
        <taxon>Bacillati</taxon>
        <taxon>Bacillota</taxon>
        <taxon>Bacilli</taxon>
        <taxon>Bacillales</taxon>
        <taxon>Paenibacillaceae</taxon>
        <taxon>Brevibacillus</taxon>
    </lineage>
</organism>
<reference evidence="1" key="1">
    <citation type="submission" date="2022-09" db="EMBL/GenBank/DDBJ databases">
        <title>Genome analysis and characterization of larvicidal activity of Brevibacillus strains.</title>
        <authorList>
            <person name="Patrusheva E.V."/>
            <person name="Izotova A.O."/>
            <person name="Toshchakov S.V."/>
            <person name="Sineoky S.P."/>
        </authorList>
    </citation>
    <scope>NUCLEOTIDE SEQUENCE</scope>
    <source>
        <strain evidence="1">VKPM_B-13247</strain>
    </source>
</reference>
<comment type="caution">
    <text evidence="1">The sequence shown here is derived from an EMBL/GenBank/DDBJ whole genome shotgun (WGS) entry which is preliminary data.</text>
</comment>
<accession>A0AAP3G9I7</accession>
<dbReference type="EMBL" id="JAPTNE010000023">
    <property type="protein sequence ID" value="MCZ0808636.1"/>
    <property type="molecule type" value="Genomic_DNA"/>
</dbReference>
<gene>
    <name evidence="1" type="ORF">O0554_17260</name>
</gene>
<name>A0AAP3G9I7_BRELA</name>
<evidence type="ECO:0000313" key="2">
    <source>
        <dbReference type="Proteomes" id="UP001077662"/>
    </source>
</evidence>
<dbReference type="AlphaFoldDB" id="A0AAP3G9I7"/>